<protein>
    <submittedName>
        <fullName evidence="2">Uncharacterized protein</fullName>
    </submittedName>
</protein>
<accession>A0A7J7ZJR3</accession>
<name>A0A7J7ZJR3_PIPKU</name>
<dbReference type="EMBL" id="JACAGB010000003">
    <property type="protein sequence ID" value="KAF6374359.1"/>
    <property type="molecule type" value="Genomic_DNA"/>
</dbReference>
<comment type="caution">
    <text evidence="2">The sequence shown here is derived from an EMBL/GenBank/DDBJ whole genome shotgun (WGS) entry which is preliminary data.</text>
</comment>
<dbReference type="Proteomes" id="UP000558488">
    <property type="component" value="Unassembled WGS sequence"/>
</dbReference>
<evidence type="ECO:0000313" key="3">
    <source>
        <dbReference type="Proteomes" id="UP000558488"/>
    </source>
</evidence>
<proteinExistence type="predicted"/>
<keyword evidence="3" id="KW-1185">Reference proteome</keyword>
<evidence type="ECO:0000256" key="1">
    <source>
        <dbReference type="SAM" id="SignalP"/>
    </source>
</evidence>
<dbReference type="AlphaFoldDB" id="A0A7J7ZJR3"/>
<feature type="chain" id="PRO_5029464062" evidence="1">
    <location>
        <begin position="18"/>
        <end position="129"/>
    </location>
</feature>
<keyword evidence="1" id="KW-0732">Signal</keyword>
<sequence length="129" mass="13753">MASWCLCELLLAAHIQTRVHGPGSSTWDFPLPTCLPISTMVMQWLQHLGPLSSLPWQVAPGCFCEASAGCTHIQPRMQVPSSRNSDFSLLGCQPSDTAITPFQCADPLANCPGRRLPGASLSCCKAAGI</sequence>
<evidence type="ECO:0000313" key="2">
    <source>
        <dbReference type="EMBL" id="KAF6374359.1"/>
    </source>
</evidence>
<organism evidence="2 3">
    <name type="scientific">Pipistrellus kuhlii</name>
    <name type="common">Kuhl's pipistrelle</name>
    <dbReference type="NCBI Taxonomy" id="59472"/>
    <lineage>
        <taxon>Eukaryota</taxon>
        <taxon>Metazoa</taxon>
        <taxon>Chordata</taxon>
        <taxon>Craniata</taxon>
        <taxon>Vertebrata</taxon>
        <taxon>Euteleostomi</taxon>
        <taxon>Mammalia</taxon>
        <taxon>Eutheria</taxon>
        <taxon>Laurasiatheria</taxon>
        <taxon>Chiroptera</taxon>
        <taxon>Yangochiroptera</taxon>
        <taxon>Vespertilionidae</taxon>
        <taxon>Pipistrellus</taxon>
    </lineage>
</organism>
<feature type="signal peptide" evidence="1">
    <location>
        <begin position="1"/>
        <end position="17"/>
    </location>
</feature>
<reference evidence="2 3" key="1">
    <citation type="journal article" date="2020" name="Nature">
        <title>Six reference-quality genomes reveal evolution of bat adaptations.</title>
        <authorList>
            <person name="Jebb D."/>
            <person name="Huang Z."/>
            <person name="Pippel M."/>
            <person name="Hughes G.M."/>
            <person name="Lavrichenko K."/>
            <person name="Devanna P."/>
            <person name="Winkler S."/>
            <person name="Jermiin L.S."/>
            <person name="Skirmuntt E.C."/>
            <person name="Katzourakis A."/>
            <person name="Burkitt-Gray L."/>
            <person name="Ray D.A."/>
            <person name="Sullivan K.A.M."/>
            <person name="Roscito J.G."/>
            <person name="Kirilenko B.M."/>
            <person name="Davalos L.M."/>
            <person name="Corthals A.P."/>
            <person name="Power M.L."/>
            <person name="Jones G."/>
            <person name="Ransome R.D."/>
            <person name="Dechmann D.K.N."/>
            <person name="Locatelli A.G."/>
            <person name="Puechmaille S.J."/>
            <person name="Fedrigo O."/>
            <person name="Jarvis E.D."/>
            <person name="Hiller M."/>
            <person name="Vernes S.C."/>
            <person name="Myers E.W."/>
            <person name="Teeling E.C."/>
        </authorList>
    </citation>
    <scope>NUCLEOTIDE SEQUENCE [LARGE SCALE GENOMIC DNA]</scope>
    <source>
        <strain evidence="2">MPipKuh1</strain>
        <tissue evidence="2">Flight muscle</tissue>
    </source>
</reference>
<gene>
    <name evidence="2" type="ORF">mPipKuh1_009578</name>
</gene>